<evidence type="ECO:0000256" key="1">
    <source>
        <dbReference type="SAM" id="MobiDB-lite"/>
    </source>
</evidence>
<feature type="region of interest" description="Disordered" evidence="1">
    <location>
        <begin position="333"/>
        <end position="359"/>
    </location>
</feature>
<protein>
    <submittedName>
        <fullName evidence="2">HLF</fullName>
    </submittedName>
</protein>
<evidence type="ECO:0000313" key="3">
    <source>
        <dbReference type="Proteomes" id="UP000675881"/>
    </source>
</evidence>
<name>A0A7R8CH04_LEPSM</name>
<proteinExistence type="predicted"/>
<feature type="compositionally biased region" description="Polar residues" evidence="1">
    <location>
        <begin position="338"/>
        <end position="359"/>
    </location>
</feature>
<keyword evidence="3" id="KW-1185">Reference proteome</keyword>
<dbReference type="Proteomes" id="UP000675881">
    <property type="component" value="Chromosome 12"/>
</dbReference>
<evidence type="ECO:0000313" key="2">
    <source>
        <dbReference type="EMBL" id="CAF2820098.1"/>
    </source>
</evidence>
<sequence length="673" mass="74604">MRVYEYHLIKLNIFIDQNKIQTHIKKYDKEKRKNNITTGEQIYGRNIVTKIICVRIGTSLTSSGNIHISPTILNENELLSDSHSNNGSNNPLMTVDTSHHSLLSSIPTNVTDYGLENRKMLCLQSSNMGFQQQSANVINLNKDDFDEKFGYNTNLSVNDVNNIKTITKLKQEREILNNDIIVSEGQNDVTLEYMDLDEFLHENGLSNVCKGEDPQHTHVERHYPINLQHRGIGVPESNDQMTSSLTVSQELLINERVNNENNSVSHQTSSLTCIIPSICGSSSNLLSHHNRVCGLDIYQENNKQCSPGSSNSLASPSSACSLDQNIGICVRGRRRSSTKSIDSNRSMSPTTNTNINASDSVNSNNCIEPRVVKRSKKEMVPDVKKAIIQDILQLLFPVFTSGRLFFGSCSRCSTFPHRSRRTWPLWLGRPWTEVYMLTVLHVDVKVHDRRESFVYWKAKNHPDCFTCADAPTRQVGAVRVSLRASPILYAHELPVQRSRIHGAYDSVPSRTAPALHLDEEGDVGHTARMSFNGIHEALQLSKEHPLLDQGHQLDHLQPKDPTDDVVGFVGLFTLVSALSGSPARKAQGVLGVLVHVSGTANEGRRQDGEPTKVQEVAGVVAVLLGPKNEPLSEGVIPPVNISDACEGHVILLKHDVLLVKLLAIHKGGHLATG</sequence>
<dbReference type="EMBL" id="HG994591">
    <property type="protein sequence ID" value="CAF2820098.1"/>
    <property type="molecule type" value="Genomic_DNA"/>
</dbReference>
<reference evidence="2" key="1">
    <citation type="submission" date="2021-02" db="EMBL/GenBank/DDBJ databases">
        <authorList>
            <person name="Bekaert M."/>
        </authorList>
    </citation>
    <scope>NUCLEOTIDE SEQUENCE</scope>
    <source>
        <strain evidence="2">IoA-00</strain>
    </source>
</reference>
<accession>A0A7R8CH04</accession>
<organism evidence="2 3">
    <name type="scientific">Lepeophtheirus salmonis</name>
    <name type="common">Salmon louse</name>
    <name type="synonym">Caligus salmonis</name>
    <dbReference type="NCBI Taxonomy" id="72036"/>
    <lineage>
        <taxon>Eukaryota</taxon>
        <taxon>Metazoa</taxon>
        <taxon>Ecdysozoa</taxon>
        <taxon>Arthropoda</taxon>
        <taxon>Crustacea</taxon>
        <taxon>Multicrustacea</taxon>
        <taxon>Hexanauplia</taxon>
        <taxon>Copepoda</taxon>
        <taxon>Siphonostomatoida</taxon>
        <taxon>Caligidae</taxon>
        <taxon>Lepeophtheirus</taxon>
    </lineage>
</organism>
<gene>
    <name evidence="2" type="ORF">LSAA_3742</name>
</gene>
<dbReference type="AlphaFoldDB" id="A0A7R8CH04"/>